<keyword evidence="6 9" id="KW-0464">Manganese</keyword>
<dbReference type="InterPro" id="IPR036291">
    <property type="entry name" value="NAD(P)-bd_dom_sf"/>
</dbReference>
<evidence type="ECO:0000256" key="2">
    <source>
        <dbReference type="ARBA" id="ARBA00006825"/>
    </source>
</evidence>
<feature type="binding site" evidence="9">
    <location>
        <position position="43"/>
    </location>
    <ligand>
        <name>NADPH</name>
        <dbReference type="ChEBI" id="CHEBI:57783"/>
    </ligand>
</feature>
<dbReference type="GO" id="GO:0030145">
    <property type="term" value="F:manganese ion binding"/>
    <property type="evidence" value="ECO:0007669"/>
    <property type="project" value="TreeGrafter"/>
</dbReference>
<comment type="pathway">
    <text evidence="1 9">Isoprenoid biosynthesis; isopentenyl diphosphate biosynthesis via DXP pathway; isopentenyl diphosphate from 1-deoxy-D-xylulose 5-phosphate: step 1/6.</text>
</comment>
<dbReference type="Pfam" id="PF13288">
    <property type="entry name" value="DXPR_C"/>
    <property type="match status" value="1"/>
</dbReference>
<evidence type="ECO:0000259" key="12">
    <source>
        <dbReference type="Pfam" id="PF13288"/>
    </source>
</evidence>
<feature type="binding site" evidence="9">
    <location>
        <position position="41"/>
    </location>
    <ligand>
        <name>NADPH</name>
        <dbReference type="ChEBI" id="CHEBI:57783"/>
    </ligand>
</feature>
<accession>A0A1H9MTV9</accession>
<dbReference type="Gene3D" id="1.10.1740.10">
    <property type="match status" value="1"/>
</dbReference>
<comment type="similarity">
    <text evidence="2 9">Belongs to the DXR family.</text>
</comment>
<dbReference type="FunFam" id="3.40.50.720:FF:000045">
    <property type="entry name" value="1-deoxy-D-xylulose 5-phosphate reductoisomerase"/>
    <property type="match status" value="1"/>
</dbReference>
<feature type="binding site" evidence="9">
    <location>
        <position position="241"/>
    </location>
    <ligand>
        <name>1-deoxy-D-xylulose 5-phosphate</name>
        <dbReference type="ChEBI" id="CHEBI:57792"/>
    </ligand>
</feature>
<keyword evidence="4 9" id="KW-0521">NADP</keyword>
<evidence type="ECO:0000256" key="5">
    <source>
        <dbReference type="ARBA" id="ARBA00023002"/>
    </source>
</evidence>
<dbReference type="NCBIfam" id="TIGR00243">
    <property type="entry name" value="Dxr"/>
    <property type="match status" value="1"/>
</dbReference>
<dbReference type="STRING" id="390241.SAMN04488023_106146"/>
<evidence type="ECO:0000259" key="11">
    <source>
        <dbReference type="Pfam" id="PF08436"/>
    </source>
</evidence>
<feature type="binding site" evidence="9">
    <location>
        <position position="69"/>
    </location>
    <ligand>
        <name>NADPH</name>
        <dbReference type="ChEBI" id="CHEBI:57783"/>
    </ligand>
</feature>
<evidence type="ECO:0000259" key="10">
    <source>
        <dbReference type="Pfam" id="PF02670"/>
    </source>
</evidence>
<dbReference type="GO" id="GO:0030604">
    <property type="term" value="F:1-deoxy-D-xylulose-5-phosphate reductoisomerase activity"/>
    <property type="evidence" value="ECO:0007669"/>
    <property type="project" value="UniProtKB-UniRule"/>
</dbReference>
<feature type="binding site" evidence="9">
    <location>
        <position position="250"/>
    </location>
    <ligand>
        <name>1-deoxy-D-xylulose 5-phosphate</name>
        <dbReference type="ChEBI" id="CHEBI:57792"/>
    </ligand>
</feature>
<feature type="binding site" evidence="9">
    <location>
        <position position="179"/>
    </location>
    <ligand>
        <name>Mn(2+)</name>
        <dbReference type="ChEBI" id="CHEBI:29035"/>
    </ligand>
</feature>
<dbReference type="EC" id="1.1.1.267" evidence="9"/>
<feature type="binding site" evidence="9">
    <location>
        <position position="44"/>
    </location>
    <ligand>
        <name>NADPH</name>
        <dbReference type="ChEBI" id="CHEBI:57783"/>
    </ligand>
</feature>
<evidence type="ECO:0000256" key="7">
    <source>
        <dbReference type="ARBA" id="ARBA00023229"/>
    </source>
</evidence>
<dbReference type="PANTHER" id="PTHR30525:SF0">
    <property type="entry name" value="1-DEOXY-D-XYLULOSE 5-PHOSPHATE REDUCTOISOMERASE, CHLOROPLASTIC"/>
    <property type="match status" value="1"/>
</dbReference>
<feature type="domain" description="1-deoxy-D-xylulose 5-phosphate reductoisomerase N-terminal" evidence="10">
    <location>
        <begin position="35"/>
        <end position="161"/>
    </location>
</feature>
<keyword evidence="3 9" id="KW-0479">Metal-binding</keyword>
<sequence>MERTTIKQLNNLTIVHHCARNKKLNNKIIDTVKTIAILGSTGSIGTQALEVVRDNPDIFRVSVLSALKNAELLIRQAREFKPETVVICDESQYLHVKESLAGFGIQVLAGEAALTEVAAYPSSDVVLTALMGSVGLKPTIAAIEAGKNIALANKETLVVAGELITELAAKQQIKILPVDSEHSAIFQCLVGEEHNEIEKIYLTASGGPFLGKDKTFLSGVKKEQALKHPNWVMGAKITIDSATLMNKGLEVIEAKWLFNLAVDQIDVIVHPQSIIHSIVQFTDGSMKAQMGVPDMKLPIQYAFTYPDRLKNNFKRFNFLDYPNFSFQQADLETFKNLDLAYTALKRGGNMPCILNAANEVMVDAFLKDKVGFLEMSEVIERCMQEIKFIEKPQLSDYLETDKHSRILAAELVTKSIF</sequence>
<dbReference type="Proteomes" id="UP000199572">
    <property type="component" value="Unassembled WGS sequence"/>
</dbReference>
<dbReference type="InterPro" id="IPR013644">
    <property type="entry name" value="DXP_reductoisomerase_C"/>
</dbReference>
<comment type="cofactor">
    <cofactor evidence="9">
        <name>Mg(2+)</name>
        <dbReference type="ChEBI" id="CHEBI:18420"/>
    </cofactor>
    <cofactor evidence="9">
        <name>Mn(2+)</name>
        <dbReference type="ChEBI" id="CHEBI:29035"/>
    </cofactor>
</comment>
<organism evidence="13 14">
    <name type="scientific">Pedobacter rhizosphaerae</name>
    <dbReference type="NCBI Taxonomy" id="390241"/>
    <lineage>
        <taxon>Bacteria</taxon>
        <taxon>Pseudomonadati</taxon>
        <taxon>Bacteroidota</taxon>
        <taxon>Sphingobacteriia</taxon>
        <taxon>Sphingobacteriales</taxon>
        <taxon>Sphingobacteriaceae</taxon>
        <taxon>Pedobacter</taxon>
    </lineage>
</organism>
<keyword evidence="5 9" id="KW-0560">Oxidoreductase</keyword>
<dbReference type="EMBL" id="FOGG01000006">
    <property type="protein sequence ID" value="SER27088.1"/>
    <property type="molecule type" value="Genomic_DNA"/>
</dbReference>
<feature type="binding site" evidence="9">
    <location>
        <position position="153"/>
    </location>
    <ligand>
        <name>NADPH</name>
        <dbReference type="ChEBI" id="CHEBI:57783"/>
    </ligand>
</feature>
<feature type="binding site" evidence="9">
    <location>
        <position position="180"/>
    </location>
    <ligand>
        <name>1-deoxy-D-xylulose 5-phosphate</name>
        <dbReference type="ChEBI" id="CHEBI:57792"/>
    </ligand>
</feature>
<dbReference type="Gene3D" id="3.40.50.720">
    <property type="entry name" value="NAD(P)-binding Rossmann-like Domain"/>
    <property type="match status" value="1"/>
</dbReference>
<keyword evidence="7 9" id="KW-0414">Isoprene biosynthesis</keyword>
<dbReference type="InterPro" id="IPR026877">
    <property type="entry name" value="DXPR_C"/>
</dbReference>
<dbReference type="PIRSF" id="PIRSF006205">
    <property type="entry name" value="Dxp_reductismrs"/>
    <property type="match status" value="1"/>
</dbReference>
<dbReference type="InterPro" id="IPR013512">
    <property type="entry name" value="DXP_reductoisomerase_N"/>
</dbReference>
<dbReference type="AlphaFoldDB" id="A0A1H9MTV9"/>
<feature type="binding site" evidence="9">
    <location>
        <position position="205"/>
    </location>
    <ligand>
        <name>1-deoxy-D-xylulose 5-phosphate</name>
        <dbReference type="ChEBI" id="CHEBI:57792"/>
    </ligand>
</feature>
<dbReference type="GO" id="GO:0016853">
    <property type="term" value="F:isomerase activity"/>
    <property type="evidence" value="ECO:0007669"/>
    <property type="project" value="UniProtKB-KW"/>
</dbReference>
<evidence type="ECO:0000256" key="3">
    <source>
        <dbReference type="ARBA" id="ARBA00022723"/>
    </source>
</evidence>
<comment type="function">
    <text evidence="9">Catalyzes the NADPH-dependent rearrangement and reduction of 1-deoxy-D-xylulose-5-phosphate (DXP) to 2-C-methyl-D-erythritol 4-phosphate (MEP).</text>
</comment>
<evidence type="ECO:0000256" key="6">
    <source>
        <dbReference type="ARBA" id="ARBA00023211"/>
    </source>
</evidence>
<name>A0A1H9MTV9_9SPHI</name>
<reference evidence="13 14" key="1">
    <citation type="submission" date="2016-10" db="EMBL/GenBank/DDBJ databases">
        <authorList>
            <person name="de Groot N.N."/>
        </authorList>
    </citation>
    <scope>NUCLEOTIDE SEQUENCE [LARGE SCALE GENOMIC DNA]</scope>
    <source>
        <strain evidence="13 14">DSM 18610</strain>
    </source>
</reference>
<dbReference type="Pfam" id="PF02670">
    <property type="entry name" value="DXP_reductoisom"/>
    <property type="match status" value="1"/>
</dbReference>
<feature type="binding site" evidence="9">
    <location>
        <position position="42"/>
    </location>
    <ligand>
        <name>NADPH</name>
        <dbReference type="ChEBI" id="CHEBI:57783"/>
    </ligand>
</feature>
<feature type="binding site" evidence="9">
    <location>
        <position position="154"/>
    </location>
    <ligand>
        <name>1-deoxy-D-xylulose 5-phosphate</name>
        <dbReference type="ChEBI" id="CHEBI:57792"/>
    </ligand>
</feature>
<dbReference type="HAMAP" id="MF_00183">
    <property type="entry name" value="DXP_reductoisom"/>
    <property type="match status" value="1"/>
</dbReference>
<dbReference type="SUPFAM" id="SSF55347">
    <property type="entry name" value="Glyceraldehyde-3-phosphate dehydrogenase-like, C-terminal domain"/>
    <property type="match status" value="1"/>
</dbReference>
<proteinExistence type="inferred from homology"/>
<feature type="binding site" evidence="9">
    <location>
        <position position="234"/>
    </location>
    <ligand>
        <name>NADPH</name>
        <dbReference type="ChEBI" id="CHEBI:57783"/>
    </ligand>
</feature>
<dbReference type="Pfam" id="PF08436">
    <property type="entry name" value="DXP_redisom_C"/>
    <property type="match status" value="1"/>
</dbReference>
<evidence type="ECO:0000256" key="9">
    <source>
        <dbReference type="HAMAP-Rule" id="MF_00183"/>
    </source>
</evidence>
<feature type="binding site" evidence="9">
    <location>
        <position position="250"/>
    </location>
    <ligand>
        <name>Mn(2+)</name>
        <dbReference type="ChEBI" id="CHEBI:29035"/>
    </ligand>
</feature>
<evidence type="ECO:0000256" key="4">
    <source>
        <dbReference type="ARBA" id="ARBA00022857"/>
    </source>
</evidence>
<dbReference type="GO" id="GO:0051484">
    <property type="term" value="P:isopentenyl diphosphate biosynthetic process, methylerythritol 4-phosphate pathway involved in terpenoid biosynthetic process"/>
    <property type="evidence" value="ECO:0007669"/>
    <property type="project" value="TreeGrafter"/>
</dbReference>
<evidence type="ECO:0000313" key="14">
    <source>
        <dbReference type="Proteomes" id="UP000199572"/>
    </source>
</evidence>
<dbReference type="InterPro" id="IPR036169">
    <property type="entry name" value="DXPR_C_sf"/>
</dbReference>
<dbReference type="PANTHER" id="PTHR30525">
    <property type="entry name" value="1-DEOXY-D-XYLULOSE 5-PHOSPHATE REDUCTOISOMERASE"/>
    <property type="match status" value="1"/>
</dbReference>
<feature type="binding site" evidence="9">
    <location>
        <position position="68"/>
    </location>
    <ligand>
        <name>NADPH</name>
        <dbReference type="ChEBI" id="CHEBI:57783"/>
    </ligand>
</feature>
<feature type="binding site" evidence="9">
    <location>
        <position position="246"/>
    </location>
    <ligand>
        <name>1-deoxy-D-xylulose 5-phosphate</name>
        <dbReference type="ChEBI" id="CHEBI:57792"/>
    </ligand>
</feature>
<dbReference type="SUPFAM" id="SSF69055">
    <property type="entry name" value="1-deoxy-D-xylulose-5-phosphate reductoisomerase, C-terminal domain"/>
    <property type="match status" value="1"/>
</dbReference>
<keyword evidence="13" id="KW-0413">Isomerase</keyword>
<feature type="binding site" evidence="9">
    <location>
        <position position="228"/>
    </location>
    <ligand>
        <name>1-deoxy-D-xylulose 5-phosphate</name>
        <dbReference type="ChEBI" id="CHEBI:57792"/>
    </ligand>
</feature>
<feature type="domain" description="DXP reductoisomerase C-terminal" evidence="12">
    <location>
        <begin position="290"/>
        <end position="405"/>
    </location>
</feature>
<evidence type="ECO:0000256" key="1">
    <source>
        <dbReference type="ARBA" id="ARBA00005094"/>
    </source>
</evidence>
<feature type="binding site" evidence="9">
    <location>
        <position position="155"/>
    </location>
    <ligand>
        <name>NADPH</name>
        <dbReference type="ChEBI" id="CHEBI:57783"/>
    </ligand>
</feature>
<keyword evidence="9" id="KW-0460">Magnesium</keyword>
<keyword evidence="14" id="KW-1185">Reference proteome</keyword>
<evidence type="ECO:0000313" key="13">
    <source>
        <dbReference type="EMBL" id="SER27088.1"/>
    </source>
</evidence>
<dbReference type="SUPFAM" id="SSF51735">
    <property type="entry name" value="NAD(P)-binding Rossmann-fold domains"/>
    <property type="match status" value="1"/>
</dbReference>
<feature type="binding site" evidence="9">
    <location>
        <position position="181"/>
    </location>
    <ligand>
        <name>1-deoxy-D-xylulose 5-phosphate</name>
        <dbReference type="ChEBI" id="CHEBI:57792"/>
    </ligand>
</feature>
<feature type="binding site" evidence="9">
    <location>
        <position position="181"/>
    </location>
    <ligand>
        <name>Mn(2+)</name>
        <dbReference type="ChEBI" id="CHEBI:29035"/>
    </ligand>
</feature>
<feature type="domain" description="1-deoxy-D-xylulose 5-phosphate reductoisomerase C-terminal" evidence="11">
    <location>
        <begin position="175"/>
        <end position="258"/>
    </location>
</feature>
<comment type="caution">
    <text evidence="9">Lacks conserved residue(s) required for the propagation of feature annotation.</text>
</comment>
<comment type="catalytic activity">
    <reaction evidence="8">
        <text>2-C-methyl-D-erythritol 4-phosphate + NADP(+) = 1-deoxy-D-xylulose 5-phosphate + NADPH + H(+)</text>
        <dbReference type="Rhea" id="RHEA:13717"/>
        <dbReference type="ChEBI" id="CHEBI:15378"/>
        <dbReference type="ChEBI" id="CHEBI:57783"/>
        <dbReference type="ChEBI" id="CHEBI:57792"/>
        <dbReference type="ChEBI" id="CHEBI:58262"/>
        <dbReference type="ChEBI" id="CHEBI:58349"/>
        <dbReference type="EC" id="1.1.1.267"/>
    </reaction>
    <physiologicalReaction direction="right-to-left" evidence="8">
        <dbReference type="Rhea" id="RHEA:13719"/>
    </physiologicalReaction>
</comment>
<gene>
    <name evidence="9" type="primary">dxr</name>
    <name evidence="13" type="ORF">SAMN04488023_106146</name>
</gene>
<dbReference type="InterPro" id="IPR003821">
    <property type="entry name" value="DXP_reductoisomerase"/>
</dbReference>
<feature type="binding site" evidence="9">
    <location>
        <position position="247"/>
    </location>
    <ligand>
        <name>1-deoxy-D-xylulose 5-phosphate</name>
        <dbReference type="ChEBI" id="CHEBI:57792"/>
    </ligand>
</feature>
<protein>
    <recommendedName>
        <fullName evidence="9">1-deoxy-D-xylulose 5-phosphate reductoisomerase</fullName>
        <shortName evidence="9">DXP reductoisomerase</shortName>
        <ecNumber evidence="9">1.1.1.267</ecNumber>
    </recommendedName>
    <alternativeName>
        <fullName evidence="9">1-deoxyxylulose-5-phosphate reductoisomerase</fullName>
    </alternativeName>
    <alternativeName>
        <fullName evidence="9">2-C-methyl-D-erythritol 4-phosphate synthase</fullName>
    </alternativeName>
</protein>
<dbReference type="UniPathway" id="UPA00056">
    <property type="reaction ID" value="UER00092"/>
</dbReference>
<dbReference type="NCBIfam" id="NF009114">
    <property type="entry name" value="PRK12464.1"/>
    <property type="match status" value="1"/>
</dbReference>
<dbReference type="GO" id="GO:0070402">
    <property type="term" value="F:NADPH binding"/>
    <property type="evidence" value="ECO:0007669"/>
    <property type="project" value="InterPro"/>
</dbReference>
<evidence type="ECO:0000256" key="8">
    <source>
        <dbReference type="ARBA" id="ARBA00048543"/>
    </source>
</evidence>